<dbReference type="InterPro" id="IPR058245">
    <property type="entry name" value="NreC/VraR/RcsB-like_REC"/>
</dbReference>
<evidence type="ECO:0008006" key="6">
    <source>
        <dbReference type="Google" id="ProtNLM"/>
    </source>
</evidence>
<evidence type="ECO:0000259" key="3">
    <source>
        <dbReference type="PROSITE" id="PS50043"/>
    </source>
</evidence>
<accession>X1D1X5</accession>
<dbReference type="AlphaFoldDB" id="X1D1X5"/>
<comment type="caution">
    <text evidence="5">The sequence shown here is derived from an EMBL/GenBank/DDBJ whole genome shotgun (WGS) entry which is preliminary data.</text>
</comment>
<dbReference type="PANTHER" id="PTHR43214:SF43">
    <property type="entry name" value="TWO-COMPONENT RESPONSE REGULATOR"/>
    <property type="match status" value="1"/>
</dbReference>
<evidence type="ECO:0000256" key="2">
    <source>
        <dbReference type="ARBA" id="ARBA00023125"/>
    </source>
</evidence>
<dbReference type="SMART" id="SM00448">
    <property type="entry name" value="REC"/>
    <property type="match status" value="1"/>
</dbReference>
<dbReference type="PROSITE" id="PS50043">
    <property type="entry name" value="HTH_LUXR_2"/>
    <property type="match status" value="1"/>
</dbReference>
<dbReference type="Pfam" id="PF00072">
    <property type="entry name" value="Response_reg"/>
    <property type="match status" value="1"/>
</dbReference>
<evidence type="ECO:0000256" key="1">
    <source>
        <dbReference type="ARBA" id="ARBA00022553"/>
    </source>
</evidence>
<dbReference type="InterPro" id="IPR016032">
    <property type="entry name" value="Sig_transdc_resp-reg_C-effctor"/>
</dbReference>
<dbReference type="PRINTS" id="PR00038">
    <property type="entry name" value="HTHLUXR"/>
</dbReference>
<evidence type="ECO:0000313" key="5">
    <source>
        <dbReference type="EMBL" id="GAG90466.1"/>
    </source>
</evidence>
<keyword evidence="2" id="KW-0238">DNA-binding</keyword>
<dbReference type="EMBL" id="BART01027109">
    <property type="protein sequence ID" value="GAG90466.1"/>
    <property type="molecule type" value="Genomic_DNA"/>
</dbReference>
<dbReference type="InterPro" id="IPR001789">
    <property type="entry name" value="Sig_transdc_resp-reg_receiver"/>
</dbReference>
<dbReference type="CDD" id="cd06170">
    <property type="entry name" value="LuxR_C_like"/>
    <property type="match status" value="1"/>
</dbReference>
<keyword evidence="1" id="KW-0597">Phosphoprotein</keyword>
<proteinExistence type="predicted"/>
<feature type="domain" description="Response regulatory" evidence="4">
    <location>
        <begin position="2"/>
        <end position="116"/>
    </location>
</feature>
<dbReference type="GO" id="GO:0000160">
    <property type="term" value="P:phosphorelay signal transduction system"/>
    <property type="evidence" value="ECO:0007669"/>
    <property type="project" value="InterPro"/>
</dbReference>
<dbReference type="InterPro" id="IPR011006">
    <property type="entry name" value="CheY-like_superfamily"/>
</dbReference>
<evidence type="ECO:0000259" key="4">
    <source>
        <dbReference type="PROSITE" id="PS50110"/>
    </source>
</evidence>
<dbReference type="InterPro" id="IPR000792">
    <property type="entry name" value="Tscrpt_reg_LuxR_C"/>
</dbReference>
<organism evidence="5">
    <name type="scientific">marine sediment metagenome</name>
    <dbReference type="NCBI Taxonomy" id="412755"/>
    <lineage>
        <taxon>unclassified sequences</taxon>
        <taxon>metagenomes</taxon>
        <taxon>ecological metagenomes</taxon>
    </lineage>
</organism>
<reference evidence="5" key="1">
    <citation type="journal article" date="2014" name="Front. Microbiol.">
        <title>High frequency of phylogenetically diverse reductive dehalogenase-homologous genes in deep subseafloor sedimentary metagenomes.</title>
        <authorList>
            <person name="Kawai M."/>
            <person name="Futagami T."/>
            <person name="Toyoda A."/>
            <person name="Takaki Y."/>
            <person name="Nishi S."/>
            <person name="Hori S."/>
            <person name="Arai W."/>
            <person name="Tsubouchi T."/>
            <person name="Morono Y."/>
            <person name="Uchiyama I."/>
            <person name="Ito T."/>
            <person name="Fujiyama A."/>
            <person name="Inagaki F."/>
            <person name="Takami H."/>
        </authorList>
    </citation>
    <scope>NUCLEOTIDE SEQUENCE</scope>
    <source>
        <strain evidence="5">Expedition CK06-06</strain>
    </source>
</reference>
<dbReference type="SUPFAM" id="SSF52172">
    <property type="entry name" value="CheY-like"/>
    <property type="match status" value="1"/>
</dbReference>
<dbReference type="CDD" id="cd17535">
    <property type="entry name" value="REC_NarL-like"/>
    <property type="match status" value="1"/>
</dbReference>
<dbReference type="Gene3D" id="3.40.50.2300">
    <property type="match status" value="1"/>
</dbReference>
<name>X1D1X5_9ZZZZ</name>
<dbReference type="SUPFAM" id="SSF46894">
    <property type="entry name" value="C-terminal effector domain of the bipartite response regulators"/>
    <property type="match status" value="1"/>
</dbReference>
<gene>
    <name evidence="5" type="ORF">S01H4_48148</name>
</gene>
<feature type="non-terminal residue" evidence="5">
    <location>
        <position position="1"/>
    </location>
</feature>
<dbReference type="PROSITE" id="PS50110">
    <property type="entry name" value="RESPONSE_REGULATORY"/>
    <property type="match status" value="1"/>
</dbReference>
<feature type="domain" description="HTH luxR-type" evidence="3">
    <location>
        <begin position="139"/>
        <end position="204"/>
    </location>
</feature>
<dbReference type="SMART" id="SM00421">
    <property type="entry name" value="HTH_LUXR"/>
    <property type="match status" value="1"/>
</dbReference>
<dbReference type="Pfam" id="PF00196">
    <property type="entry name" value="GerE"/>
    <property type="match status" value="1"/>
</dbReference>
<dbReference type="GO" id="GO:0006355">
    <property type="term" value="P:regulation of DNA-templated transcription"/>
    <property type="evidence" value="ECO:0007669"/>
    <property type="project" value="InterPro"/>
</dbReference>
<dbReference type="GO" id="GO:0003677">
    <property type="term" value="F:DNA binding"/>
    <property type="evidence" value="ECO:0007669"/>
    <property type="project" value="UniProtKB-KW"/>
</dbReference>
<dbReference type="InterPro" id="IPR039420">
    <property type="entry name" value="WalR-like"/>
</dbReference>
<sequence length="206" mass="23143">IRILLVDDHQVVREGLRHMLELEADMEVVGEASNAKETLTQVESLSPEIILMDIKMPGVDGIELTRQLKEKLPSSNVIMLTLYDEYLAQAIEAGAAGYLLKDIKREELIKAIRAVHQGRSPLNLSLSRDQLAELAAPTESQQRAYLSERELAILRMIADGVTTKEIANQLFLSQASIKRSVRLIFEKLGVHNRSEAVSEAYKRRLI</sequence>
<protein>
    <recommendedName>
        <fullName evidence="6">Response regulatory domain-containing protein</fullName>
    </recommendedName>
</protein>
<dbReference type="PANTHER" id="PTHR43214">
    <property type="entry name" value="TWO-COMPONENT RESPONSE REGULATOR"/>
    <property type="match status" value="1"/>
</dbReference>